<dbReference type="AlphaFoldDB" id="A0A5C5ZEX6"/>
<proteinExistence type="predicted"/>
<evidence type="ECO:0000256" key="1">
    <source>
        <dbReference type="SAM" id="Phobius"/>
    </source>
</evidence>
<keyword evidence="1" id="KW-0812">Transmembrane</keyword>
<keyword evidence="3" id="KW-1185">Reference proteome</keyword>
<feature type="transmembrane region" description="Helical" evidence="1">
    <location>
        <begin position="35"/>
        <end position="52"/>
    </location>
</feature>
<sequence length="63" mass="7488">MNQIRSLTRDTWWLWAAVAVLTALQIHYISWFFLVNVPILLIVFVYFAFIRYDSNGNLRAQNP</sequence>
<evidence type="ECO:0000313" key="3">
    <source>
        <dbReference type="Proteomes" id="UP000318478"/>
    </source>
</evidence>
<protein>
    <submittedName>
        <fullName evidence="2">Uncharacterized protein</fullName>
    </submittedName>
</protein>
<keyword evidence="1" id="KW-1133">Transmembrane helix</keyword>
<organism evidence="2 3">
    <name type="scientific">Posidoniimonas polymericola</name>
    <dbReference type="NCBI Taxonomy" id="2528002"/>
    <lineage>
        <taxon>Bacteria</taxon>
        <taxon>Pseudomonadati</taxon>
        <taxon>Planctomycetota</taxon>
        <taxon>Planctomycetia</taxon>
        <taxon>Pirellulales</taxon>
        <taxon>Lacipirellulaceae</taxon>
        <taxon>Posidoniimonas</taxon>
    </lineage>
</organism>
<gene>
    <name evidence="2" type="ORF">Pla123a_04970</name>
</gene>
<dbReference type="OrthoDB" id="289383at2"/>
<dbReference type="EMBL" id="SJPO01000001">
    <property type="protein sequence ID" value="TWT85690.1"/>
    <property type="molecule type" value="Genomic_DNA"/>
</dbReference>
<dbReference type="Proteomes" id="UP000318478">
    <property type="component" value="Unassembled WGS sequence"/>
</dbReference>
<keyword evidence="1" id="KW-0472">Membrane</keyword>
<name>A0A5C5ZEX6_9BACT</name>
<dbReference type="RefSeq" id="WP_146583936.1">
    <property type="nucleotide sequence ID" value="NZ_SJPO01000001.1"/>
</dbReference>
<feature type="transmembrane region" description="Helical" evidence="1">
    <location>
        <begin position="12"/>
        <end position="29"/>
    </location>
</feature>
<evidence type="ECO:0000313" key="2">
    <source>
        <dbReference type="EMBL" id="TWT85690.1"/>
    </source>
</evidence>
<comment type="caution">
    <text evidence="2">The sequence shown here is derived from an EMBL/GenBank/DDBJ whole genome shotgun (WGS) entry which is preliminary data.</text>
</comment>
<reference evidence="2 3" key="1">
    <citation type="submission" date="2019-02" db="EMBL/GenBank/DDBJ databases">
        <title>Deep-cultivation of Planctomycetes and their phenomic and genomic characterization uncovers novel biology.</title>
        <authorList>
            <person name="Wiegand S."/>
            <person name="Jogler M."/>
            <person name="Boedeker C."/>
            <person name="Pinto D."/>
            <person name="Vollmers J."/>
            <person name="Rivas-Marin E."/>
            <person name="Kohn T."/>
            <person name="Peeters S.H."/>
            <person name="Heuer A."/>
            <person name="Rast P."/>
            <person name="Oberbeckmann S."/>
            <person name="Bunk B."/>
            <person name="Jeske O."/>
            <person name="Meyerdierks A."/>
            <person name="Storesund J.E."/>
            <person name="Kallscheuer N."/>
            <person name="Luecker S."/>
            <person name="Lage O.M."/>
            <person name="Pohl T."/>
            <person name="Merkel B.J."/>
            <person name="Hornburger P."/>
            <person name="Mueller R.-W."/>
            <person name="Bruemmer F."/>
            <person name="Labrenz M."/>
            <person name="Spormann A.M."/>
            <person name="Op Den Camp H."/>
            <person name="Overmann J."/>
            <person name="Amann R."/>
            <person name="Jetten M.S.M."/>
            <person name="Mascher T."/>
            <person name="Medema M.H."/>
            <person name="Devos D.P."/>
            <person name="Kaster A.-K."/>
            <person name="Ovreas L."/>
            <person name="Rohde M."/>
            <person name="Galperin M.Y."/>
            <person name="Jogler C."/>
        </authorList>
    </citation>
    <scope>NUCLEOTIDE SEQUENCE [LARGE SCALE GENOMIC DNA]</scope>
    <source>
        <strain evidence="2 3">Pla123a</strain>
    </source>
</reference>
<accession>A0A5C5ZEX6</accession>